<feature type="compositionally biased region" description="Basic and acidic residues" evidence="6">
    <location>
        <begin position="1079"/>
        <end position="1088"/>
    </location>
</feature>
<gene>
    <name evidence="9" type="ORF">PIBRA_LOCUS13150</name>
</gene>
<feature type="compositionally biased region" description="Low complexity" evidence="6">
    <location>
        <begin position="74"/>
        <end position="84"/>
    </location>
</feature>
<sequence>MDPAKMKVVDLRSELGALGLDTKGNKPALVERLRKALEAKTGKNFPDTSILDTSTEDADEVATPRKPGLRTTRRSSSSRLTGSTPAKVARQEPPEVIPEKEEKEASPPPKESPPQVKPIVKSPEPEEPPQPETMDQDDNSQSSPPSKEEDSEPAESMDVDQKQEPSIDDHKGDGDDENDESAKKKQVENEDKRDDNRKQEDREDKDRRDDDREDKGRRDYDREDKVRRNDDREDKGRRDDDREDKVRRDDDREDKGRRDDDREDKGRRNVDREDKGRRNDDREDKGRRDDDRGDKGRRDDDRGDKDRDEDREDSDRRDEDRRDERREMELTEEEEWDLLNEKLIVKEKERIEREKKQEEEDAKRFEELSEDPIKLQRLKRKFERKARWSNYYRTIEATNDILTPPVEPVPMLQKKEVEEPEKPVEPELNDNKVTLSWYDSDLNQYMDLPELNSVVALSEGAFAYAWAGVRATHGVQDQRVCFEVRVGSVVTTNEVADKETMPINGLRIGWSTDDSNLHLGDGEFSYGYESTGRSFNAGEFKEYGKTFTEKDIIGAYVDLQSNPCKIFYTLNGVELGNAFEFDKEKLGGRALYPHVLTKNMCYKINMGYERYNLLTRTKIVRKRIEIPIAEVLEERRKKEEEIKKKKEEQIKKRQERQKKRREEREKTEREKKEKEASEKKNEGEKTDVAMETDADGKEMEEDKKEETKDESMENGEKTEEAPVEVKTEPKDDAKDGESKEEPGEAEEISEEQALAGGTLDKRVKFVFRHTVEEELDGAEACLVPGYVLLAQADLVEGPRRPNSIAECEVILMVGMPGSGKTYWARKHCEENPDKRYNILSTGTLFDKMKVDCKPFRTSYEGRWDAMVSKCAKCVLKLLEMAKGRRRNFILDQTNVYPSAQRRKLREFEGYRRVAVVIVPEASVLAERQASRETTDGKEVPDPAVIDMKANFTLPEKGTFVDDVIYAELDEEGAKKVIEEYLKEAKAAGVVKEREKRERSAARETQSARPRSDDRRRDRDDKRRDGGRDRDRWSSGGSRWGPGAGMGGGPPGGMGGRGGGRWGPPGGGPRDRNWPQPRNDFGREREFRGRGPGGPPGPMGGMGHMGPGGPRQDRGPRGPMDRGFGRDRSQNNRPPPNQQDKRPGPGGPGGPGALVGPAGPPGPGPVGASNSGPSGSWQRGSAPNQRGTNRPAQSRPNPNNQNQKDSGNNQMANQNQSQNQQAWNQWSGAWGGWGGGNWGNQNQGWGNWGNWGWGNNQPNNAGGQQGNAGKGSGQNNAQGQNSQWGGYTAQQWYQWQQWQQQQQGWPGQYNTGGQTGSGGNQQGASAADQAQAWAQYYQNYGAGNAAGNNTNATGAIDNKK</sequence>
<feature type="compositionally biased region" description="Low complexity" evidence="6">
    <location>
        <begin position="1252"/>
        <end position="1261"/>
    </location>
</feature>
<dbReference type="CDD" id="cd12884">
    <property type="entry name" value="SPRY_hnRNP"/>
    <property type="match status" value="1"/>
</dbReference>
<feature type="compositionally biased region" description="Gly residues" evidence="6">
    <location>
        <begin position="1037"/>
        <end position="1064"/>
    </location>
</feature>
<name>A0A9P0TXH6_PIEBR</name>
<keyword evidence="4" id="KW-0539">Nucleus</keyword>
<dbReference type="EMBL" id="CALOZG010000085">
    <property type="protein sequence ID" value="CAH4037481.1"/>
    <property type="molecule type" value="Genomic_DNA"/>
</dbReference>
<feature type="compositionally biased region" description="Polar residues" evidence="6">
    <location>
        <begin position="1176"/>
        <end position="1204"/>
    </location>
</feature>
<evidence type="ECO:0000259" key="8">
    <source>
        <dbReference type="PROSITE" id="PS50800"/>
    </source>
</evidence>
<dbReference type="InterPro" id="IPR003034">
    <property type="entry name" value="SAP_dom"/>
</dbReference>
<dbReference type="SUPFAM" id="SSF49899">
    <property type="entry name" value="Concanavalin A-like lectins/glucanases"/>
    <property type="match status" value="1"/>
</dbReference>
<dbReference type="Gene3D" id="3.40.50.300">
    <property type="entry name" value="P-loop containing nucleotide triphosphate hydrolases"/>
    <property type="match status" value="1"/>
</dbReference>
<evidence type="ECO:0000259" key="7">
    <source>
        <dbReference type="PROSITE" id="PS50188"/>
    </source>
</evidence>
<proteinExistence type="predicted"/>
<feature type="compositionally biased region" description="Gly residues" evidence="6">
    <location>
        <begin position="1228"/>
        <end position="1237"/>
    </location>
</feature>
<dbReference type="SUPFAM" id="SSF68906">
    <property type="entry name" value="SAP domain"/>
    <property type="match status" value="1"/>
</dbReference>
<dbReference type="GO" id="GO:0003723">
    <property type="term" value="F:RNA binding"/>
    <property type="evidence" value="ECO:0007669"/>
    <property type="project" value="TreeGrafter"/>
</dbReference>
<feature type="compositionally biased region" description="Basic and acidic residues" evidence="6">
    <location>
        <begin position="638"/>
        <end position="652"/>
    </location>
</feature>
<dbReference type="GO" id="GO:0000380">
    <property type="term" value="P:alternative mRNA splicing, via spliceosome"/>
    <property type="evidence" value="ECO:0007669"/>
    <property type="project" value="TreeGrafter"/>
</dbReference>
<feature type="compositionally biased region" description="Acidic residues" evidence="6">
    <location>
        <begin position="125"/>
        <end position="138"/>
    </location>
</feature>
<dbReference type="Gene3D" id="1.10.720.30">
    <property type="entry name" value="SAP domain"/>
    <property type="match status" value="1"/>
</dbReference>
<feature type="domain" description="SAP" evidence="8">
    <location>
        <begin position="3"/>
        <end position="37"/>
    </location>
</feature>
<feature type="coiled-coil region" evidence="5">
    <location>
        <begin position="341"/>
        <end position="371"/>
    </location>
</feature>
<feature type="compositionally biased region" description="Acidic residues" evidence="6">
    <location>
        <begin position="149"/>
        <end position="158"/>
    </location>
</feature>
<dbReference type="SMART" id="SM00513">
    <property type="entry name" value="SAP"/>
    <property type="match status" value="1"/>
</dbReference>
<keyword evidence="5" id="KW-0175">Coiled coil</keyword>
<evidence type="ECO:0000256" key="2">
    <source>
        <dbReference type="ARBA" id="ARBA00022481"/>
    </source>
</evidence>
<feature type="region of interest" description="Disordered" evidence="6">
    <location>
        <begin position="37"/>
        <end position="332"/>
    </location>
</feature>
<evidence type="ECO:0000256" key="4">
    <source>
        <dbReference type="ARBA" id="ARBA00023242"/>
    </source>
</evidence>
<evidence type="ECO:0000313" key="10">
    <source>
        <dbReference type="Proteomes" id="UP001152562"/>
    </source>
</evidence>
<evidence type="ECO:0000256" key="5">
    <source>
        <dbReference type="SAM" id="Coils"/>
    </source>
</evidence>
<evidence type="ECO:0000256" key="3">
    <source>
        <dbReference type="ARBA" id="ARBA00022553"/>
    </source>
</evidence>
<feature type="compositionally biased region" description="Low complexity" evidence="6">
    <location>
        <begin position="1272"/>
        <end position="1311"/>
    </location>
</feature>
<dbReference type="InterPro" id="IPR003877">
    <property type="entry name" value="SPRY_dom"/>
</dbReference>
<evidence type="ECO:0000256" key="6">
    <source>
        <dbReference type="SAM" id="MobiDB-lite"/>
    </source>
</evidence>
<feature type="compositionally biased region" description="Basic and acidic residues" evidence="6">
    <location>
        <begin position="180"/>
        <end position="329"/>
    </location>
</feature>
<accession>A0A9P0TXH6</accession>
<dbReference type="Gene3D" id="2.60.120.920">
    <property type="match status" value="1"/>
</dbReference>
<feature type="region of interest" description="Disordered" evidence="6">
    <location>
        <begin position="638"/>
        <end position="755"/>
    </location>
</feature>
<feature type="compositionally biased region" description="Basic and acidic residues" evidence="6">
    <location>
        <begin position="89"/>
        <end position="105"/>
    </location>
</feature>
<feature type="compositionally biased region" description="Basic and acidic residues" evidence="6">
    <location>
        <begin position="159"/>
        <end position="173"/>
    </location>
</feature>
<organism evidence="9 10">
    <name type="scientific">Pieris brassicae</name>
    <name type="common">White butterfly</name>
    <name type="synonym">Large white butterfly</name>
    <dbReference type="NCBI Taxonomy" id="7116"/>
    <lineage>
        <taxon>Eukaryota</taxon>
        <taxon>Metazoa</taxon>
        <taxon>Ecdysozoa</taxon>
        <taxon>Arthropoda</taxon>
        <taxon>Hexapoda</taxon>
        <taxon>Insecta</taxon>
        <taxon>Pterygota</taxon>
        <taxon>Neoptera</taxon>
        <taxon>Endopterygota</taxon>
        <taxon>Lepidoptera</taxon>
        <taxon>Glossata</taxon>
        <taxon>Ditrysia</taxon>
        <taxon>Papilionoidea</taxon>
        <taxon>Pieridae</taxon>
        <taxon>Pierinae</taxon>
        <taxon>Pieris</taxon>
    </lineage>
</organism>
<feature type="domain" description="B30.2/SPRY" evidence="7">
    <location>
        <begin position="402"/>
        <end position="613"/>
    </location>
</feature>
<dbReference type="InterPro" id="IPR001870">
    <property type="entry name" value="B30.2/SPRY"/>
</dbReference>
<comment type="subcellular location">
    <subcellularLocation>
        <location evidence="1">Nucleus</location>
    </subcellularLocation>
</comment>
<dbReference type="PROSITE" id="PS50188">
    <property type="entry name" value="B302_SPRY"/>
    <property type="match status" value="1"/>
</dbReference>
<dbReference type="Proteomes" id="UP001152562">
    <property type="component" value="Unassembled WGS sequence"/>
</dbReference>
<keyword evidence="3" id="KW-0597">Phosphoprotein</keyword>
<feature type="compositionally biased region" description="Gly residues" evidence="6">
    <location>
        <begin position="1098"/>
        <end position="1108"/>
    </location>
</feature>
<feature type="compositionally biased region" description="Basic and acidic residues" evidence="6">
    <location>
        <begin position="660"/>
        <end position="742"/>
    </location>
</feature>
<feature type="compositionally biased region" description="Basic and acidic residues" evidence="6">
    <location>
        <begin position="1110"/>
        <end position="1129"/>
    </location>
</feature>
<feature type="compositionally biased region" description="Pro residues" evidence="6">
    <location>
        <begin position="106"/>
        <end position="116"/>
    </location>
</feature>
<dbReference type="PANTHER" id="PTHR12381:SF56">
    <property type="entry name" value="B30.2_SPRY DOMAIN-CONTAINING PROTEIN-RELATED"/>
    <property type="match status" value="1"/>
</dbReference>
<dbReference type="InterPro" id="IPR027417">
    <property type="entry name" value="P-loop_NTPase"/>
</dbReference>
<comment type="caution">
    <text evidence="9">The sequence shown here is derived from an EMBL/GenBank/DDBJ whole genome shotgun (WGS) entry which is preliminary data.</text>
</comment>
<evidence type="ECO:0000313" key="9">
    <source>
        <dbReference type="EMBL" id="CAH4037481.1"/>
    </source>
</evidence>
<dbReference type="InterPro" id="IPR035778">
    <property type="entry name" value="SPRY_hnRNP_U"/>
</dbReference>
<feature type="compositionally biased region" description="Basic and acidic residues" evidence="6">
    <location>
        <begin position="987"/>
        <end position="1001"/>
    </location>
</feature>
<evidence type="ECO:0008006" key="11">
    <source>
        <dbReference type="Google" id="ProtNLM"/>
    </source>
</evidence>
<dbReference type="InterPro" id="IPR013320">
    <property type="entry name" value="ConA-like_dom_sf"/>
</dbReference>
<dbReference type="InterPro" id="IPR043136">
    <property type="entry name" value="B30.2/SPRY_sf"/>
</dbReference>
<dbReference type="PROSITE" id="PS50800">
    <property type="entry name" value="SAP"/>
    <property type="match status" value="1"/>
</dbReference>
<keyword evidence="2" id="KW-0488">Methylation</keyword>
<feature type="region of interest" description="Disordered" evidence="6">
    <location>
        <begin position="987"/>
        <end position="1328"/>
    </location>
</feature>
<dbReference type="GO" id="GO:0005634">
    <property type="term" value="C:nucleus"/>
    <property type="evidence" value="ECO:0007669"/>
    <property type="project" value="UniProtKB-SubCell"/>
</dbReference>
<dbReference type="Pfam" id="PF02037">
    <property type="entry name" value="SAP"/>
    <property type="match status" value="1"/>
</dbReference>
<dbReference type="SUPFAM" id="SSF52540">
    <property type="entry name" value="P-loop containing nucleoside triphosphate hydrolases"/>
    <property type="match status" value="1"/>
</dbReference>
<feature type="compositionally biased region" description="Low complexity" evidence="6">
    <location>
        <begin position="1205"/>
        <end position="1227"/>
    </location>
</feature>
<keyword evidence="10" id="KW-1185">Reference proteome</keyword>
<reference evidence="9" key="1">
    <citation type="submission" date="2022-05" db="EMBL/GenBank/DDBJ databases">
        <authorList>
            <person name="Okamura Y."/>
        </authorList>
    </citation>
    <scope>NUCLEOTIDE SEQUENCE</scope>
</reference>
<feature type="compositionally biased region" description="Low complexity" evidence="6">
    <location>
        <begin position="1165"/>
        <end position="1175"/>
    </location>
</feature>
<dbReference type="InterPro" id="IPR036361">
    <property type="entry name" value="SAP_dom_sf"/>
</dbReference>
<dbReference type="Pfam" id="PF13671">
    <property type="entry name" value="AAA_33"/>
    <property type="match status" value="1"/>
</dbReference>
<feature type="compositionally biased region" description="Gly residues" evidence="6">
    <location>
        <begin position="1262"/>
        <end position="1271"/>
    </location>
</feature>
<feature type="compositionally biased region" description="Basic and acidic residues" evidence="6">
    <location>
        <begin position="1009"/>
        <end position="1032"/>
    </location>
</feature>
<evidence type="ECO:0000256" key="1">
    <source>
        <dbReference type="ARBA" id="ARBA00004123"/>
    </source>
</evidence>
<protein>
    <recommendedName>
        <fullName evidence="11">SAP domain-containing protein</fullName>
    </recommendedName>
</protein>
<dbReference type="SMART" id="SM00449">
    <property type="entry name" value="SPRY"/>
    <property type="match status" value="1"/>
</dbReference>
<dbReference type="PANTHER" id="PTHR12381">
    <property type="entry name" value="HETEROGENEOUS NUCLEAR RIBONUCLEOPROTEIN U FAMILY MEMBER"/>
    <property type="match status" value="1"/>
</dbReference>